<dbReference type="GO" id="GO:0003677">
    <property type="term" value="F:DNA binding"/>
    <property type="evidence" value="ECO:0007669"/>
    <property type="project" value="UniProtKB-KW"/>
</dbReference>
<evidence type="ECO:0000256" key="1">
    <source>
        <dbReference type="ARBA" id="ARBA00023015"/>
    </source>
</evidence>
<dbReference type="GO" id="GO:0045892">
    <property type="term" value="P:negative regulation of DNA-templated transcription"/>
    <property type="evidence" value="ECO:0007669"/>
    <property type="project" value="TreeGrafter"/>
</dbReference>
<dbReference type="InterPro" id="IPR036388">
    <property type="entry name" value="WH-like_DNA-bd_sf"/>
</dbReference>
<organism evidence="6 7">
    <name type="scientific">Enterobacter agglomerans</name>
    <name type="common">Erwinia herbicola</name>
    <name type="synonym">Pantoea agglomerans</name>
    <dbReference type="NCBI Taxonomy" id="549"/>
    <lineage>
        <taxon>Bacteria</taxon>
        <taxon>Pseudomonadati</taxon>
        <taxon>Pseudomonadota</taxon>
        <taxon>Gammaproteobacteria</taxon>
        <taxon>Enterobacterales</taxon>
        <taxon>Erwiniaceae</taxon>
        <taxon>Pantoea</taxon>
        <taxon>Pantoea agglomerans group</taxon>
    </lineage>
</organism>
<dbReference type="InterPro" id="IPR029016">
    <property type="entry name" value="GAF-like_dom_sf"/>
</dbReference>
<dbReference type="Pfam" id="PF01614">
    <property type="entry name" value="IclR_C"/>
    <property type="match status" value="1"/>
</dbReference>
<reference evidence="6 7" key="1">
    <citation type="submission" date="2019-11" db="EMBL/GenBank/DDBJ databases">
        <title>Draft Genome Sequence of Plant Growth-Promoting Rhizosphere-Associated Bacteria.</title>
        <authorList>
            <person name="Vasilyev I.Y."/>
            <person name="Radchenko V."/>
            <person name="Ilnitskaya E.V."/>
        </authorList>
    </citation>
    <scope>NUCLEOTIDE SEQUENCE [LARGE SCALE GENOMIC DNA]</scope>
    <source>
        <strain evidence="6 7">VRA_MhP_f</strain>
    </source>
</reference>
<evidence type="ECO:0000259" key="5">
    <source>
        <dbReference type="PROSITE" id="PS51078"/>
    </source>
</evidence>
<accession>A0A7X2MIN6</accession>
<dbReference type="SUPFAM" id="SSF55781">
    <property type="entry name" value="GAF domain-like"/>
    <property type="match status" value="1"/>
</dbReference>
<dbReference type="Gene3D" id="1.10.10.10">
    <property type="entry name" value="Winged helix-like DNA-binding domain superfamily/Winged helix DNA-binding domain"/>
    <property type="match status" value="1"/>
</dbReference>
<dbReference type="PROSITE" id="PS51077">
    <property type="entry name" value="HTH_ICLR"/>
    <property type="match status" value="1"/>
</dbReference>
<protein>
    <submittedName>
        <fullName evidence="6">Helix-turn-helix domain-containing protein</fullName>
    </submittedName>
</protein>
<keyword evidence="3" id="KW-0804">Transcription</keyword>
<dbReference type="InterPro" id="IPR005471">
    <property type="entry name" value="Tscrpt_reg_IclR_N"/>
</dbReference>
<dbReference type="Gene3D" id="3.30.450.40">
    <property type="match status" value="1"/>
</dbReference>
<evidence type="ECO:0000313" key="6">
    <source>
        <dbReference type="EMBL" id="MSE13826.1"/>
    </source>
</evidence>
<dbReference type="InterPro" id="IPR014757">
    <property type="entry name" value="Tscrpt_reg_IclR_C"/>
</dbReference>
<dbReference type="Proteomes" id="UP000461948">
    <property type="component" value="Unassembled WGS sequence"/>
</dbReference>
<dbReference type="PANTHER" id="PTHR30136:SF35">
    <property type="entry name" value="HTH-TYPE TRANSCRIPTIONAL REGULATOR RV1719"/>
    <property type="match status" value="1"/>
</dbReference>
<dbReference type="RefSeq" id="WP_187495525.1">
    <property type="nucleotide sequence ID" value="NZ_JACSWY010000030.1"/>
</dbReference>
<dbReference type="PANTHER" id="PTHR30136">
    <property type="entry name" value="HELIX-TURN-HELIX TRANSCRIPTIONAL REGULATOR, ICLR FAMILY"/>
    <property type="match status" value="1"/>
</dbReference>
<feature type="domain" description="HTH iclR-type" evidence="4">
    <location>
        <begin position="10"/>
        <end position="70"/>
    </location>
</feature>
<dbReference type="SMART" id="SM00346">
    <property type="entry name" value="HTH_ICLR"/>
    <property type="match status" value="1"/>
</dbReference>
<gene>
    <name evidence="6" type="ORF">GKC49_01245</name>
</gene>
<evidence type="ECO:0000256" key="2">
    <source>
        <dbReference type="ARBA" id="ARBA00023125"/>
    </source>
</evidence>
<dbReference type="PROSITE" id="PS51078">
    <property type="entry name" value="ICLR_ED"/>
    <property type="match status" value="1"/>
</dbReference>
<name>A0A7X2MIN6_ENTAG</name>
<dbReference type="GO" id="GO:0003700">
    <property type="term" value="F:DNA-binding transcription factor activity"/>
    <property type="evidence" value="ECO:0007669"/>
    <property type="project" value="TreeGrafter"/>
</dbReference>
<dbReference type="EMBL" id="WKLC01000016">
    <property type="protein sequence ID" value="MSE13826.1"/>
    <property type="molecule type" value="Genomic_DNA"/>
</dbReference>
<dbReference type="InterPro" id="IPR036390">
    <property type="entry name" value="WH_DNA-bd_sf"/>
</dbReference>
<comment type="caution">
    <text evidence="6">The sequence shown here is derived from an EMBL/GenBank/DDBJ whole genome shotgun (WGS) entry which is preliminary data.</text>
</comment>
<keyword evidence="2" id="KW-0238">DNA-binding</keyword>
<feature type="domain" description="IclR-ED" evidence="5">
    <location>
        <begin position="64"/>
        <end position="249"/>
    </location>
</feature>
<evidence type="ECO:0000256" key="3">
    <source>
        <dbReference type="ARBA" id="ARBA00023163"/>
    </source>
</evidence>
<sequence>MPAKSADLGTSVIVRAALLLRTLEEHPRGLTIAALSRYTGMPRTTVHRLVSSLEAEELLLSVAGFIRLGPALARLAASAHTDVVALARTPMEMLGRRTRETVDLSVMRGAHALLISQYASDQELRVISPVGTAFPGHCTAPGKALLARLEDEQIVSFYSYTPEIRTQKSLSSVEDILAEVAKVRKAGHAVDYQEHAQGVCGLSVHIQSSLSELYAVSVAVPSLRFEEKKEFLIVSLMKCKAEIEAMISG</sequence>
<keyword evidence="1" id="KW-0805">Transcription regulation</keyword>
<evidence type="ECO:0000259" key="4">
    <source>
        <dbReference type="PROSITE" id="PS51077"/>
    </source>
</evidence>
<dbReference type="InterPro" id="IPR050707">
    <property type="entry name" value="HTH_MetabolicPath_Reg"/>
</dbReference>
<dbReference type="AlphaFoldDB" id="A0A7X2MIN6"/>
<dbReference type="Pfam" id="PF09339">
    <property type="entry name" value="HTH_IclR"/>
    <property type="match status" value="1"/>
</dbReference>
<proteinExistence type="predicted"/>
<evidence type="ECO:0000313" key="7">
    <source>
        <dbReference type="Proteomes" id="UP000461948"/>
    </source>
</evidence>
<dbReference type="SUPFAM" id="SSF46785">
    <property type="entry name" value="Winged helix' DNA-binding domain"/>
    <property type="match status" value="1"/>
</dbReference>